<feature type="region of interest" description="Disordered" evidence="1">
    <location>
        <begin position="1139"/>
        <end position="1177"/>
    </location>
</feature>
<protein>
    <recommendedName>
        <fullName evidence="4">F-box domain-containing protein</fullName>
    </recommendedName>
</protein>
<reference evidence="2" key="1">
    <citation type="journal article" date="2022" name="G3 (Bethesda)">
        <title>High quality genome of the basidiomycete yeast Dioszegia hungarica PDD-24b-2 isolated from cloud water.</title>
        <authorList>
            <person name="Jarrige D."/>
            <person name="Haridas S."/>
            <person name="Bleykasten-Grosshans C."/>
            <person name="Joly M."/>
            <person name="Nadalig T."/>
            <person name="Sancelme M."/>
            <person name="Vuilleumier S."/>
            <person name="Grigoriev I.V."/>
            <person name="Amato P."/>
            <person name="Bringel F."/>
        </authorList>
    </citation>
    <scope>NUCLEOTIDE SEQUENCE</scope>
    <source>
        <strain evidence="2">PDD-24b-2</strain>
    </source>
</reference>
<dbReference type="Proteomes" id="UP001164286">
    <property type="component" value="Unassembled WGS sequence"/>
</dbReference>
<organism evidence="2 3">
    <name type="scientific">Dioszegia hungarica</name>
    <dbReference type="NCBI Taxonomy" id="4972"/>
    <lineage>
        <taxon>Eukaryota</taxon>
        <taxon>Fungi</taxon>
        <taxon>Dikarya</taxon>
        <taxon>Basidiomycota</taxon>
        <taxon>Agaricomycotina</taxon>
        <taxon>Tremellomycetes</taxon>
        <taxon>Tremellales</taxon>
        <taxon>Bulleribasidiaceae</taxon>
        <taxon>Dioszegia</taxon>
    </lineage>
</organism>
<gene>
    <name evidence="2" type="ORF">MKK02DRAFT_32066</name>
</gene>
<keyword evidence="3" id="KW-1185">Reference proteome</keyword>
<evidence type="ECO:0000313" key="2">
    <source>
        <dbReference type="EMBL" id="KAI9638676.1"/>
    </source>
</evidence>
<name>A0AA38HDW5_9TREE</name>
<feature type="compositionally biased region" description="Basic and acidic residues" evidence="1">
    <location>
        <begin position="1139"/>
        <end position="1156"/>
    </location>
</feature>
<evidence type="ECO:0000313" key="3">
    <source>
        <dbReference type="Proteomes" id="UP001164286"/>
    </source>
</evidence>
<evidence type="ECO:0008006" key="4">
    <source>
        <dbReference type="Google" id="ProtNLM"/>
    </source>
</evidence>
<evidence type="ECO:0000256" key="1">
    <source>
        <dbReference type="SAM" id="MobiDB-lite"/>
    </source>
</evidence>
<dbReference type="RefSeq" id="XP_052948453.1">
    <property type="nucleotide sequence ID" value="XM_053088438.1"/>
</dbReference>
<comment type="caution">
    <text evidence="2">The sequence shown here is derived from an EMBL/GenBank/DDBJ whole genome shotgun (WGS) entry which is preliminary data.</text>
</comment>
<accession>A0AA38HDW5</accession>
<feature type="compositionally biased region" description="Polar residues" evidence="1">
    <location>
        <begin position="1163"/>
        <end position="1177"/>
    </location>
</feature>
<sequence>MSSTISSSAGAVPLSADGLERVGLPFELYERIVAFVPDKHIAPLLRTSRTFFHLVGPRLYRSIELINFHRFDGTGLLDYIYSSAQDHRKTWLQTYGSGPSNPPPPPFDLAAVPHTTLPHLLTFTRHITVRFHQAHKCDGYPSISLPNLVTMRLEVSIDHVLCLPTPDKSLVTCPTIANLRPSHIILDASYDTSLAATLNGFWAEEYNFPPPWVKRLTFYIGEYYESPDKSVLHGLSASLEHLTLVLEPLDDLWKQSKTSTVDPQEGEPRVFLIDLARVCDSDAQAVDIVGMEMIDDEWLRSEGWVGTKEELVSRAKEEVISNIGVWPSAEREREGVVRRKKARGWRRNELDLSSGLAVQDEGGGMTELRTDWRPELEADQISVVYLSTGHITTTMSTVAAGTGEISPEQSPNGSADHLQRVGLPVELYERIVRFVPDEHIVPLLSTSRAFFHLVGPRIYHSLELHMNGGGGLLGYIDWQAQEHKDAWAKMHVSGPSDPPPPPFDFTAVPHTTLPYLLNLTRHVIVETHDPFDCDGHPSISLPNLVSMRIMDAYCHDLCVSQGELGHFVSCPAIARFRPSHMILGSAATGLMADFNGFWAEVLGGGVQVPAALGQTRLTLIFEPGWRSWSRKCRAVFRSHSWEDVWEDHPPASFFQDLAAICDSDAQRVEIVGMETISEKWLKKGGWEGTRAELEEIAKEHLISRIGSSSDDREGIVRRKRARVTFMTRKEWDASEGMEEGQWRRREVQGKGWGRAVTDRAGVCGQGHEWRMLVPERNELRFTRCRGRTKLDFTLAFDISLAIMSNTVTSSVTATTSSADGSQREGLPLELYERIVGFVPDQHIVPLLSTSRTFFHLAAPRLYSSLDLGVTYDGRGVLGYLWGAANEQYEAASDITLGAGPAVPPSPFDLAAVPHTTLPYLFTHTRHVDVRTHEPHDCAGYPSISLPNFVSVRLTSAFCQDICLSQLGRSTCPIIANLRPSHLILGGEDTGLAVRTHGWWEAEHPFPPPWVKRITFHIGDEYDPYRYSSLNYLASPPVYGTPLIYSLLHGYATLRSTPGHMWRAVEGTLPDYSGVLDLKKAVVMAGELDAQAVEVVGLECTDPKALPGWSKGDLADSPVLIHCQDLDSYYQAHAANTRLEIPRRDRPAGRSSIRDDGSEFGSWDGTQLLSTSDPHPRRTNLTDMTVLLTDEDALLSPGNRPHHLLRPVGYLQPPSLSSPIHSKPSDQALSTAVSPSHLKAGTHSAAAPLRPAVQTEIYPIIIAYLPDTTLATCVLDPHLVHLVASYLCPPQSSPIRTSLALAGHPRRVSSDPPPANRLYRCLPRVLLLSVTSTLAISSLLDTSPIQTRAEMADMVELEGDNGDKMERGNWGDWRWRGPGAEEYTYTGLLAFCIRAGPSRGSFGRIGIASSSARVRRWISEIAEGRRQRGAGGGGFDQE</sequence>
<proteinExistence type="predicted"/>
<dbReference type="EMBL" id="JAKWFO010000003">
    <property type="protein sequence ID" value="KAI9638676.1"/>
    <property type="molecule type" value="Genomic_DNA"/>
</dbReference>
<dbReference type="GeneID" id="77727643"/>